<dbReference type="InterPro" id="IPR023574">
    <property type="entry name" value="Ribosomal_uL4_dom_sf"/>
</dbReference>
<protein>
    <recommendedName>
        <fullName evidence="4">Large ribosomal subunit protein uL4</fullName>
    </recommendedName>
    <alternativeName>
        <fullName evidence="5">50S ribosomal protein L4</fullName>
    </alternativeName>
</protein>
<evidence type="ECO:0000313" key="7">
    <source>
        <dbReference type="EMBL" id="KKQ70080.1"/>
    </source>
</evidence>
<dbReference type="NCBIfam" id="TIGR03953">
    <property type="entry name" value="rplD_bact"/>
    <property type="match status" value="1"/>
</dbReference>
<reference evidence="7 8" key="1">
    <citation type="journal article" date="2015" name="Nature">
        <title>rRNA introns, odd ribosomes, and small enigmatic genomes across a large radiation of phyla.</title>
        <authorList>
            <person name="Brown C.T."/>
            <person name="Hug L.A."/>
            <person name="Thomas B.C."/>
            <person name="Sharon I."/>
            <person name="Castelle C.J."/>
            <person name="Singh A."/>
            <person name="Wilkins M.J."/>
            <person name="Williams K.H."/>
            <person name="Banfield J.F."/>
        </authorList>
    </citation>
    <scope>NUCLEOTIDE SEQUENCE [LARGE SCALE GENOMIC DNA]</scope>
</reference>
<evidence type="ECO:0000256" key="4">
    <source>
        <dbReference type="ARBA" id="ARBA00035244"/>
    </source>
</evidence>
<dbReference type="PATRIC" id="fig|1618490.4.peg.446"/>
<dbReference type="GO" id="GO:0006412">
    <property type="term" value="P:translation"/>
    <property type="evidence" value="ECO:0007669"/>
    <property type="project" value="InterPro"/>
</dbReference>
<dbReference type="EMBL" id="LBUT01000009">
    <property type="protein sequence ID" value="KKQ70080.1"/>
    <property type="molecule type" value="Genomic_DNA"/>
</dbReference>
<dbReference type="PANTHER" id="PTHR10746">
    <property type="entry name" value="50S RIBOSOMAL PROTEIN L4"/>
    <property type="match status" value="1"/>
</dbReference>
<evidence type="ECO:0000256" key="5">
    <source>
        <dbReference type="ARBA" id="ARBA00035462"/>
    </source>
</evidence>
<comment type="similarity">
    <text evidence="1">Belongs to the universal ribosomal protein uL4 family.</text>
</comment>
<dbReference type="InterPro" id="IPR002136">
    <property type="entry name" value="Ribosomal_uL4"/>
</dbReference>
<evidence type="ECO:0000256" key="1">
    <source>
        <dbReference type="ARBA" id="ARBA00010528"/>
    </source>
</evidence>
<name>A0A0G0K3N6_9BACT</name>
<organism evidence="7 8">
    <name type="scientific">Candidatus Shapirobacteria bacterium GW2011_GWE2_38_30</name>
    <dbReference type="NCBI Taxonomy" id="1618490"/>
    <lineage>
        <taxon>Bacteria</taxon>
        <taxon>Candidatus Shapironibacteriota</taxon>
    </lineage>
</organism>
<evidence type="ECO:0000256" key="2">
    <source>
        <dbReference type="ARBA" id="ARBA00022980"/>
    </source>
</evidence>
<dbReference type="SUPFAM" id="SSF52166">
    <property type="entry name" value="Ribosomal protein L4"/>
    <property type="match status" value="1"/>
</dbReference>
<dbReference type="Proteomes" id="UP000034406">
    <property type="component" value="Unassembled WGS sequence"/>
</dbReference>
<dbReference type="InterPro" id="IPR013005">
    <property type="entry name" value="Ribosomal_uL4-like"/>
</dbReference>
<dbReference type="STRING" id="1618490.US90_C0009G0017"/>
<dbReference type="Pfam" id="PF00573">
    <property type="entry name" value="Ribosomal_L4"/>
    <property type="match status" value="1"/>
</dbReference>
<gene>
    <name evidence="7" type="ORF">US90_C0009G0017</name>
</gene>
<accession>A0A0G0K3N6</accession>
<proteinExistence type="inferred from homology"/>
<comment type="caution">
    <text evidence="7">The sequence shown here is derived from an EMBL/GenBank/DDBJ whole genome shotgun (WGS) entry which is preliminary data.</text>
</comment>
<sequence length="213" mass="23555">MKVAVYNIKSEKISDLTLDPVFFESKASPKLIQLAIRVYLANQRKSHASAKERSEVSGTTKKMWAQKGTGRARHGSDKAPQFVGGGKAHGPSSDRDYSLTLNKKMRTASLKAILTKIAQNKTIIVVDDLSKIEPKTKIAWDFMDKLEKKEDLLAKSRKIGIITSVPSGNIKRAFGNIPGFSVMNLSSLNVYNLSNQNFLVFTKKAITNLTAKK</sequence>
<keyword evidence="2 7" id="KW-0689">Ribosomal protein</keyword>
<feature type="region of interest" description="Disordered" evidence="6">
    <location>
        <begin position="47"/>
        <end position="95"/>
    </location>
</feature>
<dbReference type="GO" id="GO:1990904">
    <property type="term" value="C:ribonucleoprotein complex"/>
    <property type="evidence" value="ECO:0007669"/>
    <property type="project" value="UniProtKB-KW"/>
</dbReference>
<dbReference type="AlphaFoldDB" id="A0A0G0K3N6"/>
<keyword evidence="3" id="KW-0687">Ribonucleoprotein</keyword>
<evidence type="ECO:0000256" key="3">
    <source>
        <dbReference type="ARBA" id="ARBA00023274"/>
    </source>
</evidence>
<dbReference type="Gene3D" id="3.40.1370.10">
    <property type="match status" value="1"/>
</dbReference>
<dbReference type="GO" id="GO:0005840">
    <property type="term" value="C:ribosome"/>
    <property type="evidence" value="ECO:0007669"/>
    <property type="project" value="UniProtKB-KW"/>
</dbReference>
<dbReference type="GO" id="GO:0003735">
    <property type="term" value="F:structural constituent of ribosome"/>
    <property type="evidence" value="ECO:0007669"/>
    <property type="project" value="InterPro"/>
</dbReference>
<dbReference type="PANTHER" id="PTHR10746:SF6">
    <property type="entry name" value="LARGE RIBOSOMAL SUBUNIT PROTEIN UL4M"/>
    <property type="match status" value="1"/>
</dbReference>
<evidence type="ECO:0000313" key="8">
    <source>
        <dbReference type="Proteomes" id="UP000034406"/>
    </source>
</evidence>
<evidence type="ECO:0000256" key="6">
    <source>
        <dbReference type="SAM" id="MobiDB-lite"/>
    </source>
</evidence>